<dbReference type="PROSITE" id="PS50931">
    <property type="entry name" value="HTH_LYSR"/>
    <property type="match status" value="1"/>
</dbReference>
<organism evidence="6 7">
    <name type="scientific">Colwellia psychrerythraea (strain 34H / ATCC BAA-681)</name>
    <name type="common">Vibrio psychroerythus</name>
    <dbReference type="NCBI Taxonomy" id="167879"/>
    <lineage>
        <taxon>Bacteria</taxon>
        <taxon>Pseudomonadati</taxon>
        <taxon>Pseudomonadota</taxon>
        <taxon>Gammaproteobacteria</taxon>
        <taxon>Alteromonadales</taxon>
        <taxon>Colwelliaceae</taxon>
        <taxon>Colwellia</taxon>
    </lineage>
</organism>
<evidence type="ECO:0000259" key="5">
    <source>
        <dbReference type="PROSITE" id="PS50931"/>
    </source>
</evidence>
<dbReference type="Pfam" id="PF03466">
    <property type="entry name" value="LysR_substrate"/>
    <property type="match status" value="1"/>
</dbReference>
<dbReference type="InterPro" id="IPR036388">
    <property type="entry name" value="WH-like_DNA-bd_sf"/>
</dbReference>
<dbReference type="SUPFAM" id="SSF53850">
    <property type="entry name" value="Periplasmic binding protein-like II"/>
    <property type="match status" value="1"/>
</dbReference>
<dbReference type="InterPro" id="IPR005119">
    <property type="entry name" value="LysR_subst-bd"/>
</dbReference>
<dbReference type="SUPFAM" id="SSF46785">
    <property type="entry name" value="Winged helix' DNA-binding domain"/>
    <property type="match status" value="1"/>
</dbReference>
<evidence type="ECO:0000313" key="7">
    <source>
        <dbReference type="Proteomes" id="UP000000547"/>
    </source>
</evidence>
<dbReference type="GO" id="GO:0043565">
    <property type="term" value="F:sequence-specific DNA binding"/>
    <property type="evidence" value="ECO:0007669"/>
    <property type="project" value="TreeGrafter"/>
</dbReference>
<feature type="domain" description="HTH lysR-type" evidence="5">
    <location>
        <begin position="27"/>
        <end position="84"/>
    </location>
</feature>
<comment type="similarity">
    <text evidence="1">Belongs to the LysR transcriptional regulatory family.</text>
</comment>
<keyword evidence="3" id="KW-0238">DNA-binding</keyword>
<dbReference type="AlphaFoldDB" id="Q47X35"/>
<dbReference type="GO" id="GO:0006351">
    <property type="term" value="P:DNA-templated transcription"/>
    <property type="evidence" value="ECO:0007669"/>
    <property type="project" value="TreeGrafter"/>
</dbReference>
<proteinExistence type="inferred from homology"/>
<dbReference type="KEGG" id="cps:CPS_3977"/>
<dbReference type="Proteomes" id="UP000000547">
    <property type="component" value="Chromosome"/>
</dbReference>
<dbReference type="InterPro" id="IPR058163">
    <property type="entry name" value="LysR-type_TF_proteobact-type"/>
</dbReference>
<dbReference type="Pfam" id="PF00126">
    <property type="entry name" value="HTH_1"/>
    <property type="match status" value="1"/>
</dbReference>
<keyword evidence="4" id="KW-0804">Transcription</keyword>
<dbReference type="CDD" id="cd08422">
    <property type="entry name" value="PBP2_CrgA_like"/>
    <property type="match status" value="1"/>
</dbReference>
<name>Q47X35_COLP3</name>
<evidence type="ECO:0000256" key="1">
    <source>
        <dbReference type="ARBA" id="ARBA00009437"/>
    </source>
</evidence>
<dbReference type="PANTHER" id="PTHR30537:SF21">
    <property type="entry name" value="HTH-TYPE TRANSCRIPTIONAL REGULATOR SINR-RELATED"/>
    <property type="match status" value="1"/>
</dbReference>
<gene>
    <name evidence="6" type="ordered locus">CPS_3977</name>
</gene>
<evidence type="ECO:0000256" key="3">
    <source>
        <dbReference type="ARBA" id="ARBA00023125"/>
    </source>
</evidence>
<dbReference type="FunFam" id="3.40.190.290:FF:000001">
    <property type="entry name" value="Transcriptional regulator, LysR family"/>
    <property type="match status" value="1"/>
</dbReference>
<dbReference type="InterPro" id="IPR036390">
    <property type="entry name" value="WH_DNA-bd_sf"/>
</dbReference>
<dbReference type="InterPro" id="IPR000847">
    <property type="entry name" value="LysR_HTH_N"/>
</dbReference>
<dbReference type="PANTHER" id="PTHR30537">
    <property type="entry name" value="HTH-TYPE TRANSCRIPTIONAL REGULATOR"/>
    <property type="match status" value="1"/>
</dbReference>
<dbReference type="STRING" id="167879.CPS_3977"/>
<evidence type="ECO:0000256" key="4">
    <source>
        <dbReference type="ARBA" id="ARBA00023163"/>
    </source>
</evidence>
<dbReference type="GO" id="GO:0003700">
    <property type="term" value="F:DNA-binding transcription factor activity"/>
    <property type="evidence" value="ECO:0007669"/>
    <property type="project" value="InterPro"/>
</dbReference>
<keyword evidence="2" id="KW-0805">Transcription regulation</keyword>
<sequence>MIVTLSITFTKLKHTNSTNTFKYKLIMNTSDLNLFIRIVETGSITETANQVNLTPAAVSSALKRLEKQLDVQLLIRTTRQLRITPQGEQFLFHCRNALASLEQGRISAHQTQGKVSGKLRLSVSSDLGRNTLLPWIEELLEEHPLLSIDLTVGDSVSDFYLDQVDMALRFGKPEDSSMVSFQIATMSRITCASPAYISKYGNPETPEDLRNHNCLLHRRAGRLFDHWEYTDSLGTYKIKVNSNRISNDTDIVRRWAVSGKGIVYRSLIDVYSDLNSGQLVQLLSGYDSSSVELHLICPNREQVSPAVIAFRELLRSKISKVLS</sequence>
<accession>Q47X35</accession>
<dbReference type="EMBL" id="CP000083">
    <property type="protein sequence ID" value="AAZ28472.1"/>
    <property type="molecule type" value="Genomic_DNA"/>
</dbReference>
<dbReference type="Gene3D" id="1.10.10.10">
    <property type="entry name" value="Winged helix-like DNA-binding domain superfamily/Winged helix DNA-binding domain"/>
    <property type="match status" value="1"/>
</dbReference>
<dbReference type="Gene3D" id="3.40.190.290">
    <property type="match status" value="1"/>
</dbReference>
<evidence type="ECO:0000256" key="2">
    <source>
        <dbReference type="ARBA" id="ARBA00023015"/>
    </source>
</evidence>
<evidence type="ECO:0000313" key="6">
    <source>
        <dbReference type="EMBL" id="AAZ28472.1"/>
    </source>
</evidence>
<reference evidence="6" key="1">
    <citation type="journal article" date="2005" name="Proc. Natl. Acad. Sci. U.S.A.">
        <title>The psychrophilic lifestyle as revealed by the genome sequence of Colwellia psychrerythraea 34H through genomic and proteomic analyses.</title>
        <authorList>
            <person name="Methe B.A."/>
            <person name="Nelson K.E."/>
            <person name="Deming J.W."/>
            <person name="Momen B."/>
            <person name="Melamud E."/>
            <person name="Zhang X."/>
            <person name="Moult J."/>
            <person name="Madupu R."/>
            <person name="Nelson W.C."/>
            <person name="Dodson R.J."/>
            <person name="Brinkac L.M."/>
            <person name="Daugherty S.C."/>
            <person name="Durkin A.S."/>
            <person name="DeBoy R.T."/>
            <person name="Kolonay J.F."/>
            <person name="Sullivan S.A."/>
            <person name="Zhou L."/>
            <person name="Davidsen T.M."/>
            <person name="Wu M."/>
            <person name="Huston A.L."/>
            <person name="Lewis M."/>
            <person name="Weaver B."/>
            <person name="Weidman J.F."/>
            <person name="Khouri H."/>
            <person name="Utterback T.R."/>
            <person name="Feldblyum T.V."/>
            <person name="Fraser C.M."/>
        </authorList>
    </citation>
    <scope>NUCLEOTIDE SEQUENCE [LARGE SCALE GENOMIC DNA]</scope>
    <source>
        <strain evidence="6">34H</strain>
    </source>
</reference>
<protein>
    <submittedName>
        <fullName evidence="6">Transcriptional regulator, LysR family</fullName>
    </submittedName>
</protein>
<dbReference type="FunFam" id="1.10.10.10:FF:000001">
    <property type="entry name" value="LysR family transcriptional regulator"/>
    <property type="match status" value="1"/>
</dbReference>
<dbReference type="HOGENOM" id="CLU_039613_16_4_6"/>